<name>A0AAD7BY68_MYCRO</name>
<gene>
    <name evidence="2" type="ORF">B0H17DRAFT_1149815</name>
</gene>
<protein>
    <submittedName>
        <fullName evidence="2">Uncharacterized protein</fullName>
    </submittedName>
</protein>
<organism evidence="2 3">
    <name type="scientific">Mycena rosella</name>
    <name type="common">Pink bonnet</name>
    <name type="synonym">Agaricus rosellus</name>
    <dbReference type="NCBI Taxonomy" id="1033263"/>
    <lineage>
        <taxon>Eukaryota</taxon>
        <taxon>Fungi</taxon>
        <taxon>Dikarya</taxon>
        <taxon>Basidiomycota</taxon>
        <taxon>Agaricomycotina</taxon>
        <taxon>Agaricomycetes</taxon>
        <taxon>Agaricomycetidae</taxon>
        <taxon>Agaricales</taxon>
        <taxon>Marasmiineae</taxon>
        <taxon>Mycenaceae</taxon>
        <taxon>Mycena</taxon>
    </lineage>
</organism>
<sequence length="318" mass="35162">MNYVVDSMEFEDRWNTMLFTVSVNSTVLLLYCEEFPHDCRTVILSSSLALYIVLFLFSIRTLHRRIPDGKFAGVKLLLGIAWIMFFLATTGTIITIFTTGISMRMLYLLVQGYTDTPARLLRLYHSLALGQDVILVVNNSALLNFSAVISLPYDLGITEENSGTTCNYDYCDYGGLTYNGLIKLNIHIDPRVPFSMGGATNILLMCLTGMATHTVAQDSSAEVLAQLVESGTYGGRYTGFSLTQYGRLESGILYCICVIIYVISLSINKSSAFRTIFNGVAWGLVQLGVNIVPTLILVRVGMGRSTENTLPALSFDYN</sequence>
<feature type="transmembrane region" description="Helical" evidence="1">
    <location>
        <begin position="251"/>
        <end position="267"/>
    </location>
</feature>
<feature type="transmembrane region" description="Helical" evidence="1">
    <location>
        <begin position="279"/>
        <end position="298"/>
    </location>
</feature>
<proteinExistence type="predicted"/>
<dbReference type="Proteomes" id="UP001221757">
    <property type="component" value="Unassembled WGS sequence"/>
</dbReference>
<evidence type="ECO:0000256" key="1">
    <source>
        <dbReference type="SAM" id="Phobius"/>
    </source>
</evidence>
<accession>A0AAD7BY68</accession>
<evidence type="ECO:0000313" key="3">
    <source>
        <dbReference type="Proteomes" id="UP001221757"/>
    </source>
</evidence>
<keyword evidence="1" id="KW-1133">Transmembrane helix</keyword>
<feature type="transmembrane region" description="Helical" evidence="1">
    <location>
        <begin position="79"/>
        <end position="101"/>
    </location>
</feature>
<keyword evidence="3" id="KW-1185">Reference proteome</keyword>
<dbReference type="AlphaFoldDB" id="A0AAD7BY68"/>
<dbReference type="EMBL" id="JARKIE010000480">
    <property type="protein sequence ID" value="KAJ7633980.1"/>
    <property type="molecule type" value="Genomic_DNA"/>
</dbReference>
<comment type="caution">
    <text evidence="2">The sequence shown here is derived from an EMBL/GenBank/DDBJ whole genome shotgun (WGS) entry which is preliminary data.</text>
</comment>
<keyword evidence="1" id="KW-0472">Membrane</keyword>
<feature type="transmembrane region" description="Helical" evidence="1">
    <location>
        <begin position="39"/>
        <end position="59"/>
    </location>
</feature>
<evidence type="ECO:0000313" key="2">
    <source>
        <dbReference type="EMBL" id="KAJ7633980.1"/>
    </source>
</evidence>
<keyword evidence="1" id="KW-0812">Transmembrane</keyword>
<reference evidence="2" key="1">
    <citation type="submission" date="2023-03" db="EMBL/GenBank/DDBJ databases">
        <title>Massive genome expansion in bonnet fungi (Mycena s.s.) driven by repeated elements and novel gene families across ecological guilds.</title>
        <authorList>
            <consortium name="Lawrence Berkeley National Laboratory"/>
            <person name="Harder C.B."/>
            <person name="Miyauchi S."/>
            <person name="Viragh M."/>
            <person name="Kuo A."/>
            <person name="Thoen E."/>
            <person name="Andreopoulos B."/>
            <person name="Lu D."/>
            <person name="Skrede I."/>
            <person name="Drula E."/>
            <person name="Henrissat B."/>
            <person name="Morin E."/>
            <person name="Kohler A."/>
            <person name="Barry K."/>
            <person name="LaButti K."/>
            <person name="Morin E."/>
            <person name="Salamov A."/>
            <person name="Lipzen A."/>
            <person name="Mereny Z."/>
            <person name="Hegedus B."/>
            <person name="Baldrian P."/>
            <person name="Stursova M."/>
            <person name="Weitz H."/>
            <person name="Taylor A."/>
            <person name="Grigoriev I.V."/>
            <person name="Nagy L.G."/>
            <person name="Martin F."/>
            <person name="Kauserud H."/>
        </authorList>
    </citation>
    <scope>NUCLEOTIDE SEQUENCE</scope>
    <source>
        <strain evidence="2">CBHHK067</strain>
    </source>
</reference>